<protein>
    <submittedName>
        <fullName evidence="1">Uncharacterized protein</fullName>
    </submittedName>
</protein>
<sequence>MPGIDAQSAAVRRLVVKLLLELVDESEAPGSALAEIRDEGVDIAMAVLADVAELAATSLVQLHGVADAQATLHRLIVADLEEEATSFDT</sequence>
<dbReference type="KEGG" id="mauu:NCTC10437_01420"/>
<keyword evidence="2" id="KW-1185">Reference proteome</keyword>
<reference evidence="1 2" key="1">
    <citation type="submission" date="2018-12" db="EMBL/GenBank/DDBJ databases">
        <authorList>
            <consortium name="Pathogen Informatics"/>
        </authorList>
    </citation>
    <scope>NUCLEOTIDE SEQUENCE [LARGE SCALE GENOMIC DNA]</scope>
    <source>
        <strain evidence="1 2">NCTC10437</strain>
    </source>
</reference>
<proteinExistence type="predicted"/>
<organism evidence="1 2">
    <name type="scientific">Mycolicibacterium aurum</name>
    <name type="common">Mycobacterium aurum</name>
    <dbReference type="NCBI Taxonomy" id="1791"/>
    <lineage>
        <taxon>Bacteria</taxon>
        <taxon>Bacillati</taxon>
        <taxon>Actinomycetota</taxon>
        <taxon>Actinomycetes</taxon>
        <taxon>Mycobacteriales</taxon>
        <taxon>Mycobacteriaceae</taxon>
        <taxon>Mycolicibacterium</taxon>
    </lineage>
</organism>
<gene>
    <name evidence="1" type="ORF">NCTC10437_01420</name>
</gene>
<name>A0A448IIS5_MYCAU</name>
<accession>A0A448IIS5</accession>
<dbReference type="Proteomes" id="UP000279306">
    <property type="component" value="Chromosome"/>
</dbReference>
<evidence type="ECO:0000313" key="1">
    <source>
        <dbReference type="EMBL" id="VEG52359.1"/>
    </source>
</evidence>
<dbReference type="RefSeq" id="WP_126316511.1">
    <property type="nucleotide sequence ID" value="NZ_CVQQ01000001.1"/>
</dbReference>
<dbReference type="AlphaFoldDB" id="A0A448IIS5"/>
<dbReference type="STRING" id="1791.GCA_001049355_00373"/>
<dbReference type="OrthoDB" id="9975101at2"/>
<dbReference type="EMBL" id="LR134356">
    <property type="protein sequence ID" value="VEG52359.1"/>
    <property type="molecule type" value="Genomic_DNA"/>
</dbReference>
<evidence type="ECO:0000313" key="2">
    <source>
        <dbReference type="Proteomes" id="UP000279306"/>
    </source>
</evidence>